<dbReference type="EMBL" id="CP158367">
    <property type="protein sequence ID" value="XBX73888.1"/>
    <property type="molecule type" value="Genomic_DNA"/>
</dbReference>
<sequence>MVVNRLVELVGLHLAVPATIGTVVGFSVAQKIIIYNIGSQNIQLKQK</sequence>
<evidence type="ECO:0000313" key="2">
    <source>
        <dbReference type="EMBL" id="XBX73888.1"/>
    </source>
</evidence>
<accession>A0AAU7VID6</accession>
<reference evidence="2" key="2">
    <citation type="submission" date="2024-06" db="EMBL/GenBank/DDBJ databases">
        <authorList>
            <person name="Petrova K.O."/>
            <person name="Toshchakov S.V."/>
            <person name="Boltjanskaja Y.V."/>
            <person name="Kevbrin V."/>
        </authorList>
    </citation>
    <scope>NUCLEOTIDE SEQUENCE</scope>
    <source>
        <strain evidence="2">Z-910T</strain>
    </source>
</reference>
<dbReference type="RefSeq" id="WP_350342650.1">
    <property type="nucleotide sequence ID" value="NZ_CP158367.1"/>
</dbReference>
<dbReference type="AlphaFoldDB" id="A0AAU7VID6"/>
<feature type="transmembrane region" description="Helical" evidence="1">
    <location>
        <begin position="12"/>
        <end position="37"/>
    </location>
</feature>
<evidence type="ECO:0000256" key="1">
    <source>
        <dbReference type="SAM" id="Phobius"/>
    </source>
</evidence>
<gene>
    <name evidence="2" type="ORF">PRVXT_001901</name>
</gene>
<keyword evidence="1" id="KW-1133">Transmembrane helix</keyword>
<keyword evidence="1" id="KW-0812">Transmembrane</keyword>
<keyword evidence="1" id="KW-0472">Membrane</keyword>
<organism evidence="2">
    <name type="scientific">Proteinivorax tanatarense</name>
    <dbReference type="NCBI Taxonomy" id="1260629"/>
    <lineage>
        <taxon>Bacteria</taxon>
        <taxon>Bacillati</taxon>
        <taxon>Bacillota</taxon>
        <taxon>Clostridia</taxon>
        <taxon>Eubacteriales</taxon>
        <taxon>Proteinivoracaceae</taxon>
        <taxon>Proteinivorax</taxon>
    </lineage>
</organism>
<reference evidence="2" key="1">
    <citation type="journal article" date="2013" name="Extremophiles">
        <title>Proteinivorax tanatarense gen. nov., sp. nov., an anaerobic, haloalkaliphilic, proteolytic bacterium isolated from a decaying algal bloom, and proposal of Proteinivoraceae fam. nov.</title>
        <authorList>
            <person name="Kevbrin V."/>
            <person name="Boltyanskaya Y."/>
            <person name="Zhilina T."/>
            <person name="Kolganova T."/>
            <person name="Lavrentjeva E."/>
            <person name="Kuznetsov B."/>
        </authorList>
    </citation>
    <scope>NUCLEOTIDE SEQUENCE</scope>
    <source>
        <strain evidence="2">Z-910T</strain>
    </source>
</reference>
<protein>
    <submittedName>
        <fullName evidence="2">Uncharacterized protein</fullName>
    </submittedName>
</protein>
<name>A0AAU7VID6_9FIRM</name>
<proteinExistence type="predicted"/>